<dbReference type="Proteomes" id="UP000078396">
    <property type="component" value="Unassembled WGS sequence"/>
</dbReference>
<protein>
    <submittedName>
        <fullName evidence="1">Uncharacterized protein</fullName>
    </submittedName>
</protein>
<organism evidence="1 2">
    <name type="scientific">Mycolicibacterium iranicum</name>
    <name type="common">Mycobacterium iranicum</name>
    <dbReference type="NCBI Taxonomy" id="912594"/>
    <lineage>
        <taxon>Bacteria</taxon>
        <taxon>Bacillati</taxon>
        <taxon>Actinomycetota</taxon>
        <taxon>Actinomycetes</taxon>
        <taxon>Mycobacteriales</taxon>
        <taxon>Mycobacteriaceae</taxon>
        <taxon>Mycolicibacterium</taxon>
    </lineage>
</organism>
<proteinExistence type="predicted"/>
<gene>
    <name evidence="1" type="ORF">A4X20_09870</name>
</gene>
<evidence type="ECO:0000313" key="1">
    <source>
        <dbReference type="EMBL" id="OAN30214.1"/>
    </source>
</evidence>
<reference evidence="1 2" key="1">
    <citation type="submission" date="2016-04" db="EMBL/GenBank/DDBJ databases">
        <title>Draft Genome Sequences of Staphylococcus capitis Strain H36, S. capitis Strain H65, S. cohnii Strain H62, S. hominis Strain H69, Mycobacterium iranicum Strain H39, Plantibacter sp. Strain H53, Pseudomonas oryzihabitans Strain H72, and Microbacterium sp. Strain H83, isolated from residential settings.</title>
        <authorList>
            <person name="Lymperopoulou D."/>
            <person name="Adams R.I."/>
            <person name="Lindow S."/>
            <person name="Coil D.A."/>
            <person name="Jospin G."/>
            <person name="Eisen J.A."/>
        </authorList>
    </citation>
    <scope>NUCLEOTIDE SEQUENCE [LARGE SCALE GENOMIC DNA]</scope>
    <source>
        <strain evidence="1 2">H39</strain>
    </source>
</reference>
<evidence type="ECO:0000313" key="2">
    <source>
        <dbReference type="Proteomes" id="UP000078396"/>
    </source>
</evidence>
<dbReference type="OrthoDB" id="4554920at2"/>
<dbReference type="AlphaFoldDB" id="A0A178LHK8"/>
<accession>A0A178LHK8</accession>
<comment type="caution">
    <text evidence="1">The sequence shown here is derived from an EMBL/GenBank/DDBJ whole genome shotgun (WGS) entry which is preliminary data.</text>
</comment>
<name>A0A178LHK8_MYCIR</name>
<dbReference type="EMBL" id="LWCS01000065">
    <property type="protein sequence ID" value="OAN30214.1"/>
    <property type="molecule type" value="Genomic_DNA"/>
</dbReference>
<sequence length="125" mass="13698">MGAVWRPISADEKAVIRTVLGRGTIRGSSVLLDQLDRAFVSHSSEWILQVKFPETRHGSPLPDGPFPARAFVSSYADYHGEIIVWITDGVVSGLEYAWIGNRPPTQWARPDEIDVVVDAGGIGEL</sequence>